<proteinExistence type="predicted"/>
<dbReference type="AlphaFoldDB" id="A0A9J5WF74"/>
<feature type="compositionally biased region" description="Basic and acidic residues" evidence="1">
    <location>
        <begin position="71"/>
        <end position="80"/>
    </location>
</feature>
<dbReference type="InterPro" id="IPR013885">
    <property type="entry name" value="DUF1764_euk"/>
</dbReference>
<reference evidence="2 3" key="1">
    <citation type="submission" date="2020-09" db="EMBL/GenBank/DDBJ databases">
        <title>De no assembly of potato wild relative species, Solanum commersonii.</title>
        <authorList>
            <person name="Cho K."/>
        </authorList>
    </citation>
    <scope>NUCLEOTIDE SEQUENCE [LARGE SCALE GENOMIC DNA]</scope>
    <source>
        <strain evidence="2">LZ3.2</strain>
        <tissue evidence="2">Leaf</tissue>
    </source>
</reference>
<dbReference type="EMBL" id="JACXVP010000012">
    <property type="protein sequence ID" value="KAG5573640.1"/>
    <property type="molecule type" value="Genomic_DNA"/>
</dbReference>
<dbReference type="OrthoDB" id="20835at2759"/>
<gene>
    <name evidence="2" type="ORF">H5410_063406</name>
</gene>
<keyword evidence="3" id="KW-1185">Reference proteome</keyword>
<evidence type="ECO:0000313" key="3">
    <source>
        <dbReference type="Proteomes" id="UP000824120"/>
    </source>
</evidence>
<sequence length="200" mass="22294">MPKKSNSKKPKPVEVAAAAVVEKEKPISSSKLKKPGSEIDDIFAGKKRKKPELQEKSTGVAVTEPKKVKKSKETSSRIPKDNVLLSEPRRRSRKKTADGFTLYTEEELGIGRSNAGGQLRAHRLIPRDTCHLPLAIGTSLGHNFAKVRDDIMRNVMIAKASEEIGRFGDLMKMVHHLGVWSHRSDPTFPGPVRKRSNHFE</sequence>
<name>A0A9J5WF74_SOLCO</name>
<accession>A0A9J5WF74</accession>
<protein>
    <submittedName>
        <fullName evidence="2">Uncharacterized protein</fullName>
    </submittedName>
</protein>
<dbReference type="Proteomes" id="UP000824120">
    <property type="component" value="Chromosome 12"/>
</dbReference>
<comment type="caution">
    <text evidence="2">The sequence shown here is derived from an EMBL/GenBank/DDBJ whole genome shotgun (WGS) entry which is preliminary data.</text>
</comment>
<feature type="region of interest" description="Disordered" evidence="1">
    <location>
        <begin position="21"/>
        <end position="96"/>
    </location>
</feature>
<evidence type="ECO:0000313" key="2">
    <source>
        <dbReference type="EMBL" id="KAG5573640.1"/>
    </source>
</evidence>
<evidence type="ECO:0000256" key="1">
    <source>
        <dbReference type="SAM" id="MobiDB-lite"/>
    </source>
</evidence>
<dbReference type="Pfam" id="PF08576">
    <property type="entry name" value="DUF1764"/>
    <property type="match status" value="1"/>
</dbReference>
<organism evidence="2 3">
    <name type="scientific">Solanum commersonii</name>
    <name type="common">Commerson's wild potato</name>
    <name type="synonym">Commerson's nightshade</name>
    <dbReference type="NCBI Taxonomy" id="4109"/>
    <lineage>
        <taxon>Eukaryota</taxon>
        <taxon>Viridiplantae</taxon>
        <taxon>Streptophyta</taxon>
        <taxon>Embryophyta</taxon>
        <taxon>Tracheophyta</taxon>
        <taxon>Spermatophyta</taxon>
        <taxon>Magnoliopsida</taxon>
        <taxon>eudicotyledons</taxon>
        <taxon>Gunneridae</taxon>
        <taxon>Pentapetalae</taxon>
        <taxon>asterids</taxon>
        <taxon>lamiids</taxon>
        <taxon>Solanales</taxon>
        <taxon>Solanaceae</taxon>
        <taxon>Solanoideae</taxon>
        <taxon>Solaneae</taxon>
        <taxon>Solanum</taxon>
    </lineage>
</organism>
<dbReference type="PANTHER" id="PTHR34066:SF1">
    <property type="entry name" value="DUF1764 FAMILY PROTEIN"/>
    <property type="match status" value="1"/>
</dbReference>
<dbReference type="PANTHER" id="PTHR34066">
    <property type="entry name" value="GROWTH FACTOR 2"/>
    <property type="match status" value="1"/>
</dbReference>